<accession>A0AA97AH55</accession>
<keyword evidence="1" id="KW-0732">Signal</keyword>
<dbReference type="Gene3D" id="3.40.50.1460">
    <property type="match status" value="1"/>
</dbReference>
<name>A0AA97AH55_9CYAN</name>
<sequence>MVRRLALHGGISILTSLVVAGLGSASAVEPSCQNRLEANSDQTNVSNVRNSANPNFLVMGGGGAPSYNEIALEKNVLYFQRTLQALGFNPAAVSLFFANGTDGQATVRYRNGQKDLFKVPEIPYLTGASTLSNFQSWMQRTLQTNDQRPIFFYFTGHGYRNPRNLDNNAMILWQEELLSVQQFATSLDQLPQTVPVVAMMSQCYSGSFANFIYQGGDPRRPVALQTRCGFFATIKSRPSVGCTPEVNEADYRDYSSSFFAGLSGQDRTGQRVASADYNRDGRVSYAEAHAFAKVDEQSTDLPVSTLEVWLQEQAGRSHQQILAQPMVTLLATARPEQRYVVESLMQRFGMNKNQSFLETGQAVASRMPLSSEQQAYLTRLGIELINIGMEKQLREQGNTMQIATIDRLIACESRSW</sequence>
<evidence type="ECO:0000313" key="2">
    <source>
        <dbReference type="EMBL" id="WNZ24194.1"/>
    </source>
</evidence>
<dbReference type="RefSeq" id="WP_316429883.1">
    <property type="nucleotide sequence ID" value="NZ_CP053586.1"/>
</dbReference>
<evidence type="ECO:0000256" key="1">
    <source>
        <dbReference type="SAM" id="SignalP"/>
    </source>
</evidence>
<dbReference type="AlphaFoldDB" id="A0AA97AH55"/>
<feature type="chain" id="PRO_5041690736" evidence="1">
    <location>
        <begin position="28"/>
        <end position="416"/>
    </location>
</feature>
<protein>
    <submittedName>
        <fullName evidence="2">Caspase domain-containing protein</fullName>
    </submittedName>
</protein>
<organism evidence="2">
    <name type="scientific">Leptolyngbya sp. NK1-12</name>
    <dbReference type="NCBI Taxonomy" id="2547451"/>
    <lineage>
        <taxon>Bacteria</taxon>
        <taxon>Bacillati</taxon>
        <taxon>Cyanobacteriota</taxon>
        <taxon>Cyanophyceae</taxon>
        <taxon>Leptolyngbyales</taxon>
        <taxon>Leptolyngbyaceae</taxon>
        <taxon>Leptolyngbya group</taxon>
        <taxon>Leptolyngbya</taxon>
    </lineage>
</organism>
<gene>
    <name evidence="2" type="ORF">HJG54_15925</name>
</gene>
<proteinExistence type="predicted"/>
<reference evidence="2" key="1">
    <citation type="submission" date="2020-05" db="EMBL/GenBank/DDBJ databases">
        <authorList>
            <person name="Zhu T."/>
            <person name="Keshari N."/>
            <person name="Lu X."/>
        </authorList>
    </citation>
    <scope>NUCLEOTIDE SEQUENCE</scope>
    <source>
        <strain evidence="2">NK1-12</strain>
    </source>
</reference>
<dbReference type="EMBL" id="CP053586">
    <property type="protein sequence ID" value="WNZ24194.1"/>
    <property type="molecule type" value="Genomic_DNA"/>
</dbReference>
<feature type="signal peptide" evidence="1">
    <location>
        <begin position="1"/>
        <end position="27"/>
    </location>
</feature>